<organism evidence="1">
    <name type="scientific">Arundo donax</name>
    <name type="common">Giant reed</name>
    <name type="synonym">Donax arundinaceus</name>
    <dbReference type="NCBI Taxonomy" id="35708"/>
    <lineage>
        <taxon>Eukaryota</taxon>
        <taxon>Viridiplantae</taxon>
        <taxon>Streptophyta</taxon>
        <taxon>Embryophyta</taxon>
        <taxon>Tracheophyta</taxon>
        <taxon>Spermatophyta</taxon>
        <taxon>Magnoliopsida</taxon>
        <taxon>Liliopsida</taxon>
        <taxon>Poales</taxon>
        <taxon>Poaceae</taxon>
        <taxon>PACMAD clade</taxon>
        <taxon>Arundinoideae</taxon>
        <taxon>Arundineae</taxon>
        <taxon>Arundo</taxon>
    </lineage>
</organism>
<name>A0A0A9GRR9_ARUDO</name>
<reference evidence="1" key="2">
    <citation type="journal article" date="2015" name="Data Brief">
        <title>Shoot transcriptome of the giant reed, Arundo donax.</title>
        <authorList>
            <person name="Barrero R.A."/>
            <person name="Guerrero F.D."/>
            <person name="Moolhuijzen P."/>
            <person name="Goolsby J.A."/>
            <person name="Tidwell J."/>
            <person name="Bellgard S.E."/>
            <person name="Bellgard M.I."/>
        </authorList>
    </citation>
    <scope>NUCLEOTIDE SEQUENCE</scope>
    <source>
        <tissue evidence="1">Shoot tissue taken approximately 20 cm above the soil surface</tissue>
    </source>
</reference>
<proteinExistence type="predicted"/>
<accession>A0A0A9GRR9</accession>
<evidence type="ECO:0000313" key="1">
    <source>
        <dbReference type="EMBL" id="JAE27107.1"/>
    </source>
</evidence>
<reference evidence="1" key="1">
    <citation type="submission" date="2014-09" db="EMBL/GenBank/DDBJ databases">
        <authorList>
            <person name="Magalhaes I.L.F."/>
            <person name="Oliveira U."/>
            <person name="Santos F.R."/>
            <person name="Vidigal T.H.D.A."/>
            <person name="Brescovit A.D."/>
            <person name="Santos A.J."/>
        </authorList>
    </citation>
    <scope>NUCLEOTIDE SEQUENCE</scope>
    <source>
        <tissue evidence="1">Shoot tissue taken approximately 20 cm above the soil surface</tissue>
    </source>
</reference>
<protein>
    <submittedName>
        <fullName evidence="1">Uncharacterized protein</fullName>
    </submittedName>
</protein>
<dbReference type="AlphaFoldDB" id="A0A0A9GRR9"/>
<sequence length="42" mass="4556">MARLEVVDVNRFWMLSRVKRPPISAKVLRDSDDAGSGALGAA</sequence>
<dbReference type="EMBL" id="GBRH01170789">
    <property type="protein sequence ID" value="JAE27107.1"/>
    <property type="molecule type" value="Transcribed_RNA"/>
</dbReference>